<keyword evidence="2" id="KW-1185">Reference proteome</keyword>
<dbReference type="CDD" id="cd19757">
    <property type="entry name" value="Bbox1"/>
    <property type="match status" value="1"/>
</dbReference>
<reference evidence="2" key="1">
    <citation type="journal article" date="2010" name="Genome Biol.">
        <title>Genome sequence of the necrotrophic plant pathogen Pythium ultimum reveals original pathogenicity mechanisms and effector repertoire.</title>
        <authorList>
            <person name="Levesque C.A."/>
            <person name="Brouwer H."/>
            <person name="Cano L."/>
            <person name="Hamilton J.P."/>
            <person name="Holt C."/>
            <person name="Huitema E."/>
            <person name="Raffaele S."/>
            <person name="Robideau G.P."/>
            <person name="Thines M."/>
            <person name="Win J."/>
            <person name="Zerillo M.M."/>
            <person name="Beakes G.W."/>
            <person name="Boore J.L."/>
            <person name="Busam D."/>
            <person name="Dumas B."/>
            <person name="Ferriera S."/>
            <person name="Fuerstenberg S.I."/>
            <person name="Gachon C.M."/>
            <person name="Gaulin E."/>
            <person name="Govers F."/>
            <person name="Grenville-Briggs L."/>
            <person name="Horner N."/>
            <person name="Hostetler J."/>
            <person name="Jiang R.H."/>
            <person name="Johnson J."/>
            <person name="Krajaejun T."/>
            <person name="Lin H."/>
            <person name="Meijer H.J."/>
            <person name="Moore B."/>
            <person name="Morris P."/>
            <person name="Phuntmart V."/>
            <person name="Puiu D."/>
            <person name="Shetty J."/>
            <person name="Stajich J.E."/>
            <person name="Tripathy S."/>
            <person name="Wawra S."/>
            <person name="van West P."/>
            <person name="Whitty B.R."/>
            <person name="Coutinho P.M."/>
            <person name="Henrissat B."/>
            <person name="Martin F."/>
            <person name="Thomas P.D."/>
            <person name="Tyler B.M."/>
            <person name="De Vries R.P."/>
            <person name="Kamoun S."/>
            <person name="Yandell M."/>
            <person name="Tisserat N."/>
            <person name="Buell C.R."/>
        </authorList>
    </citation>
    <scope>NUCLEOTIDE SEQUENCE</scope>
    <source>
        <strain evidence="2">DAOM:BR144</strain>
    </source>
</reference>
<protein>
    <submittedName>
        <fullName evidence="1">Uncharacterized protein</fullName>
    </submittedName>
</protein>
<name>K3WP50_GLOUD</name>
<dbReference type="EnsemblProtists" id="PYU1_T006742">
    <property type="protein sequence ID" value="PYU1_T006742"/>
    <property type="gene ID" value="PYU1_G006729"/>
</dbReference>
<dbReference type="EMBL" id="GL376635">
    <property type="status" value="NOT_ANNOTATED_CDS"/>
    <property type="molecule type" value="Genomic_DNA"/>
</dbReference>
<proteinExistence type="predicted"/>
<dbReference type="HOGENOM" id="CLU_013310_0_0_1"/>
<accession>K3WP50</accession>
<reference evidence="1" key="3">
    <citation type="submission" date="2015-02" db="UniProtKB">
        <authorList>
            <consortium name="EnsemblProtists"/>
        </authorList>
    </citation>
    <scope>IDENTIFICATION</scope>
    <source>
        <strain evidence="1">DAOM BR144</strain>
    </source>
</reference>
<sequence length="659" mass="77361">MDTHAAFLETIHMQCWTRLTDDTRLAFYHDLTLQATHHFENEQLKVRMQAAVNFWRLLEPRSRMNRWKRFVANVKLCKRGNAQFRACSSRKLVRALRSQRLRRQQMREWATIARVQHHWTLSHWIFRAWTVFTLSLRQVHHAAWQRGIRHNERVRTRRAWRRLAKYYEVDEKAHKAARQEALDAFVAKRYRNMLRASMTDWHYYYRRRKEVVDAQVREQALHRNLHEQARNTTECTQMALEDACSEAVEAQARELAERGRQRAFQDATQHVYAQRKLKQQEDARTQYKKGRRAQVLAQMDTTWQHIAEKLRVDVRSTTLAWFATPEGKAVYQVEGTRIFDLDPVVMQKAMVQHGDNHEFALPQGCRWKLQLEDYGGRFAKPFYLNTETFEKLVCDEIVLDNCEEIAKEVLIQQRVDAALRELNAKVVAVARDKLEHDAALSIQGLFRCRHALLVTRSVIRAMFVKCIDPSSGGQVYFNIRRVETWRKPPKLIGSDEPLIPVESTTWVRRVDDDSNTYYIRIDTPPSAPDGMQHSSSSAAPLWSWTPPEHFIMCMQCRMNFATRRCNESGARFCIMCYADNERKRRLLCSQEDNSVLLTWTKLPVQPAKCIVCRNALADVVCHDCHGDATCSRCFDAVHRNHPTRKTHTNRDFLKSVVGQ</sequence>
<dbReference type="InParanoid" id="K3WP50"/>
<evidence type="ECO:0000313" key="2">
    <source>
        <dbReference type="Proteomes" id="UP000019132"/>
    </source>
</evidence>
<dbReference type="AlphaFoldDB" id="K3WP50"/>
<evidence type="ECO:0000313" key="1">
    <source>
        <dbReference type="EnsemblProtists" id="PYU1_T006742"/>
    </source>
</evidence>
<dbReference type="SUPFAM" id="SSF57845">
    <property type="entry name" value="B-box zinc-binding domain"/>
    <property type="match status" value="1"/>
</dbReference>
<dbReference type="VEuPathDB" id="FungiDB:PYU1_G006729"/>
<dbReference type="eggNOG" id="ENOG502RPBB">
    <property type="taxonomic scope" value="Eukaryota"/>
</dbReference>
<reference evidence="2" key="2">
    <citation type="submission" date="2010-04" db="EMBL/GenBank/DDBJ databases">
        <authorList>
            <person name="Buell R."/>
            <person name="Hamilton J."/>
            <person name="Hostetler J."/>
        </authorList>
    </citation>
    <scope>NUCLEOTIDE SEQUENCE [LARGE SCALE GENOMIC DNA]</scope>
    <source>
        <strain evidence="2">DAOM:BR144</strain>
    </source>
</reference>
<dbReference type="Proteomes" id="UP000019132">
    <property type="component" value="Unassembled WGS sequence"/>
</dbReference>
<organism evidence="1 2">
    <name type="scientific">Globisporangium ultimum (strain ATCC 200006 / CBS 805.95 / DAOM BR144)</name>
    <name type="common">Pythium ultimum</name>
    <dbReference type="NCBI Taxonomy" id="431595"/>
    <lineage>
        <taxon>Eukaryota</taxon>
        <taxon>Sar</taxon>
        <taxon>Stramenopiles</taxon>
        <taxon>Oomycota</taxon>
        <taxon>Peronosporomycetes</taxon>
        <taxon>Pythiales</taxon>
        <taxon>Pythiaceae</taxon>
        <taxon>Globisporangium</taxon>
    </lineage>
</organism>